<name>A0A0F9F1V5_9ZZZZ</name>
<accession>A0A0F9F1V5</accession>
<sequence length="63" mass="7245">MNKTIKYIYRYILKYGATVISCETVDNAVTIVLDTPESMGEQRCKMTAILYQDGKNTILHHTF</sequence>
<proteinExistence type="predicted"/>
<reference evidence="1" key="1">
    <citation type="journal article" date="2015" name="Nature">
        <title>Complex archaea that bridge the gap between prokaryotes and eukaryotes.</title>
        <authorList>
            <person name="Spang A."/>
            <person name="Saw J.H."/>
            <person name="Jorgensen S.L."/>
            <person name="Zaremba-Niedzwiedzka K."/>
            <person name="Martijn J."/>
            <person name="Lind A.E."/>
            <person name="van Eijk R."/>
            <person name="Schleper C."/>
            <person name="Guy L."/>
            <person name="Ettema T.J."/>
        </authorList>
    </citation>
    <scope>NUCLEOTIDE SEQUENCE</scope>
</reference>
<comment type="caution">
    <text evidence="1">The sequence shown here is derived from an EMBL/GenBank/DDBJ whole genome shotgun (WGS) entry which is preliminary data.</text>
</comment>
<gene>
    <name evidence="1" type="ORF">LCGC14_2359580</name>
</gene>
<organism evidence="1">
    <name type="scientific">marine sediment metagenome</name>
    <dbReference type="NCBI Taxonomy" id="412755"/>
    <lineage>
        <taxon>unclassified sequences</taxon>
        <taxon>metagenomes</taxon>
        <taxon>ecological metagenomes</taxon>
    </lineage>
</organism>
<evidence type="ECO:0000313" key="1">
    <source>
        <dbReference type="EMBL" id="KKL45052.1"/>
    </source>
</evidence>
<protein>
    <submittedName>
        <fullName evidence="1">Uncharacterized protein</fullName>
    </submittedName>
</protein>
<dbReference type="AlphaFoldDB" id="A0A0F9F1V5"/>
<dbReference type="EMBL" id="LAZR01034529">
    <property type="protein sequence ID" value="KKL45052.1"/>
    <property type="molecule type" value="Genomic_DNA"/>
</dbReference>